<evidence type="ECO:0000256" key="9">
    <source>
        <dbReference type="ARBA" id="ARBA00043995"/>
    </source>
</evidence>
<comment type="pathway">
    <text evidence="2">Bacterial outer membrane biogenesis; LPS core biosynthesis.</text>
</comment>
<dbReference type="Proteomes" id="UP000243807">
    <property type="component" value="Chromosome"/>
</dbReference>
<dbReference type="NCBIfam" id="TIGR02193">
    <property type="entry name" value="heptsyl_trn_I"/>
    <property type="match status" value="1"/>
</dbReference>
<comment type="subcellular location">
    <subcellularLocation>
        <location evidence="1">Cell inner membrane</location>
        <topology evidence="1">Peripheral membrane protein</topology>
        <orientation evidence="1">Cytoplasmic side</orientation>
    </subcellularLocation>
</comment>
<dbReference type="GO" id="GO:0008713">
    <property type="term" value="F:ADP-heptose-lipopolysaccharide heptosyltransferase activity"/>
    <property type="evidence" value="ECO:0007669"/>
    <property type="project" value="TreeGrafter"/>
</dbReference>
<evidence type="ECO:0000256" key="12">
    <source>
        <dbReference type="ARBA" id="ARBA00044330"/>
    </source>
</evidence>
<accession>A0A1P8UE57</accession>
<dbReference type="STRING" id="1765967.BW247_02555"/>
<evidence type="ECO:0000313" key="14">
    <source>
        <dbReference type="EMBL" id="APZ42113.1"/>
    </source>
</evidence>
<evidence type="ECO:0000256" key="10">
    <source>
        <dbReference type="ARBA" id="ARBA00044041"/>
    </source>
</evidence>
<organism evidence="14 15">
    <name type="scientific">Acidihalobacter ferrooxydans</name>
    <dbReference type="NCBI Taxonomy" id="1765967"/>
    <lineage>
        <taxon>Bacteria</taxon>
        <taxon>Pseudomonadati</taxon>
        <taxon>Pseudomonadota</taxon>
        <taxon>Gammaproteobacteria</taxon>
        <taxon>Chromatiales</taxon>
        <taxon>Ectothiorhodospiraceae</taxon>
        <taxon>Acidihalobacter</taxon>
    </lineage>
</organism>
<dbReference type="RefSeq" id="WP_076835531.1">
    <property type="nucleotide sequence ID" value="NZ_CP019434.1"/>
</dbReference>
<evidence type="ECO:0000256" key="4">
    <source>
        <dbReference type="ARBA" id="ARBA00022519"/>
    </source>
</evidence>
<evidence type="ECO:0000313" key="15">
    <source>
        <dbReference type="Proteomes" id="UP000243807"/>
    </source>
</evidence>
<reference evidence="14 15" key="1">
    <citation type="submission" date="2017-01" db="EMBL/GenBank/DDBJ databases">
        <title>Draft sequence of Acidihalobacter ferrooxidans strain DSM 14175 (strain V8).</title>
        <authorList>
            <person name="Khaleque H.N."/>
            <person name="Ramsay J.P."/>
            <person name="Murphy R.J.T."/>
            <person name="Kaksonen A.H."/>
            <person name="Boxall N.J."/>
            <person name="Watkin E.L.J."/>
        </authorList>
    </citation>
    <scope>NUCLEOTIDE SEQUENCE [LARGE SCALE GENOMIC DNA]</scope>
    <source>
        <strain evidence="14 15">V8</strain>
    </source>
</reference>
<keyword evidence="8" id="KW-0472">Membrane</keyword>
<evidence type="ECO:0000256" key="8">
    <source>
        <dbReference type="ARBA" id="ARBA00023136"/>
    </source>
</evidence>
<dbReference type="Pfam" id="PF01075">
    <property type="entry name" value="Glyco_transf_9"/>
    <property type="match status" value="1"/>
</dbReference>
<keyword evidence="7" id="KW-0448">Lipopolysaccharide biosynthesis</keyword>
<dbReference type="GO" id="GO:0009244">
    <property type="term" value="P:lipopolysaccharide core region biosynthetic process"/>
    <property type="evidence" value="ECO:0007669"/>
    <property type="project" value="InterPro"/>
</dbReference>
<keyword evidence="3" id="KW-1003">Cell membrane</keyword>
<dbReference type="GO" id="GO:0005886">
    <property type="term" value="C:plasma membrane"/>
    <property type="evidence" value="ECO:0007669"/>
    <property type="project" value="UniProtKB-SubCell"/>
</dbReference>
<dbReference type="KEGG" id="afy:BW247_02555"/>
<keyword evidence="15" id="KW-1185">Reference proteome</keyword>
<dbReference type="GO" id="GO:0005829">
    <property type="term" value="C:cytosol"/>
    <property type="evidence" value="ECO:0007669"/>
    <property type="project" value="TreeGrafter"/>
</dbReference>
<dbReference type="PANTHER" id="PTHR30160">
    <property type="entry name" value="TETRAACYLDISACCHARIDE 4'-KINASE-RELATED"/>
    <property type="match status" value="1"/>
</dbReference>
<evidence type="ECO:0000256" key="11">
    <source>
        <dbReference type="ARBA" id="ARBA00044190"/>
    </source>
</evidence>
<comment type="catalytic activity">
    <reaction evidence="13">
        <text>an alpha-Kdo-(2-&gt;4)-alpha-Kdo-(2-&gt;6)-lipid A + ADP-L-glycero-beta-D-manno-heptose = an L-alpha-D-Hep-(1-&gt;5)-[alpha-Kdo-(2-&gt;4)]-alpha-Kdo-(2-&gt;6)-lipid A + ADP + H(+)</text>
        <dbReference type="Rhea" id="RHEA:74067"/>
        <dbReference type="ChEBI" id="CHEBI:15378"/>
        <dbReference type="ChEBI" id="CHEBI:61506"/>
        <dbReference type="ChEBI" id="CHEBI:176431"/>
        <dbReference type="ChEBI" id="CHEBI:193068"/>
        <dbReference type="ChEBI" id="CHEBI:456216"/>
        <dbReference type="EC" id="2.4.99.23"/>
    </reaction>
</comment>
<dbReference type="InterPro" id="IPR002201">
    <property type="entry name" value="Glyco_trans_9"/>
</dbReference>
<evidence type="ECO:0000256" key="3">
    <source>
        <dbReference type="ARBA" id="ARBA00022475"/>
    </source>
</evidence>
<evidence type="ECO:0000256" key="1">
    <source>
        <dbReference type="ARBA" id="ARBA00004515"/>
    </source>
</evidence>
<comment type="similarity">
    <text evidence="9">Belongs to the glycosyltransferase 9 family.</text>
</comment>
<evidence type="ECO:0000256" key="6">
    <source>
        <dbReference type="ARBA" id="ARBA00022679"/>
    </source>
</evidence>
<keyword evidence="5" id="KW-0328">Glycosyltransferase</keyword>
<dbReference type="SUPFAM" id="SSF53756">
    <property type="entry name" value="UDP-Glycosyltransferase/glycogen phosphorylase"/>
    <property type="match status" value="1"/>
</dbReference>
<evidence type="ECO:0000256" key="13">
    <source>
        <dbReference type="ARBA" id="ARBA00049201"/>
    </source>
</evidence>
<dbReference type="CDD" id="cd03789">
    <property type="entry name" value="GT9_LPS_heptosyltransferase"/>
    <property type="match status" value="1"/>
</dbReference>
<evidence type="ECO:0000256" key="5">
    <source>
        <dbReference type="ARBA" id="ARBA00022676"/>
    </source>
</evidence>
<dbReference type="OrthoDB" id="9767552at2"/>
<keyword evidence="6 14" id="KW-0808">Transferase</keyword>
<evidence type="ECO:0000256" key="7">
    <source>
        <dbReference type="ARBA" id="ARBA00022985"/>
    </source>
</evidence>
<gene>
    <name evidence="14" type="ORF">BW247_02555</name>
</gene>
<evidence type="ECO:0000256" key="2">
    <source>
        <dbReference type="ARBA" id="ARBA00004713"/>
    </source>
</evidence>
<dbReference type="EC" id="2.4.99.23" evidence="10"/>
<dbReference type="InterPro" id="IPR011908">
    <property type="entry name" value="LipoPS_heptosylTferase-I"/>
</dbReference>
<keyword evidence="4" id="KW-0997">Cell inner membrane</keyword>
<proteinExistence type="inferred from homology"/>
<dbReference type="EMBL" id="CP019434">
    <property type="protein sequence ID" value="APZ42113.1"/>
    <property type="molecule type" value="Genomic_DNA"/>
</dbReference>
<dbReference type="Gene3D" id="3.40.50.2000">
    <property type="entry name" value="Glycogen Phosphorylase B"/>
    <property type="match status" value="2"/>
</dbReference>
<protein>
    <recommendedName>
        <fullName evidence="11">Lipopolysaccharide heptosyltransferase 1</fullName>
        <ecNumber evidence="10">2.4.99.23</ecNumber>
    </recommendedName>
    <alternativeName>
        <fullName evidence="12">ADP-heptose:lipopolysaccharide heptosyltransferase I</fullName>
    </alternativeName>
</protein>
<sequence>MRVLLVKMSSLGDVVHTLPAVTDAYHALPALSIDWVVEESLAEIPAWHPAVGTVLPIALRRWRRGWRASRAERQTFRQRLREQPYDRVLDAQGLLKSAAVARLARGPRWGLDRQSAREPLAALAYDHRVTVDKAQHAVPRLRQLFAAALGYAPPDTPADYGIAHDRLPPAQQRGDLLFLHGTTWATKHWPETHWQILAKQATHAGLRVLLPWGDATERARAERIAAAGDANLCTVLPRLSLGQLAGVLDTARAVVGVDTGLAHLAAALHVPAVTLYGPTRPDRTGTFGPGQVHLTAQFACAPCMRRTCRYRGPAHVWPACFGTLPPDRVWEALERLLRTRQEAAHGA</sequence>
<dbReference type="PANTHER" id="PTHR30160:SF19">
    <property type="entry name" value="LIPOPOLYSACCHARIDE HEPTOSYLTRANSFERASE 1"/>
    <property type="match status" value="1"/>
</dbReference>
<name>A0A1P8UE57_9GAMM</name>
<dbReference type="AlphaFoldDB" id="A0A1P8UE57"/>
<dbReference type="InterPro" id="IPR051199">
    <property type="entry name" value="LPS_LOS_Heptosyltrfase"/>
</dbReference>